<dbReference type="InterPro" id="IPR050638">
    <property type="entry name" value="AA-Vitamin_Transporters"/>
</dbReference>
<feature type="transmembrane region" description="Helical" evidence="7">
    <location>
        <begin position="15"/>
        <end position="33"/>
    </location>
</feature>
<organism evidence="9 10">
    <name type="scientific">Alkalibacillus flavidus</name>
    <dbReference type="NCBI Taxonomy" id="546021"/>
    <lineage>
        <taxon>Bacteria</taxon>
        <taxon>Bacillati</taxon>
        <taxon>Bacillota</taxon>
        <taxon>Bacilli</taxon>
        <taxon>Bacillales</taxon>
        <taxon>Bacillaceae</taxon>
        <taxon>Alkalibacillus</taxon>
    </lineage>
</organism>
<keyword evidence="5 7" id="KW-1133">Transmembrane helix</keyword>
<feature type="domain" description="EamA" evidence="8">
    <location>
        <begin position="20"/>
        <end position="148"/>
    </location>
</feature>
<gene>
    <name evidence="9" type="ORF">ABID56_001687</name>
</gene>
<dbReference type="PANTHER" id="PTHR32322">
    <property type="entry name" value="INNER MEMBRANE TRANSPORTER"/>
    <property type="match status" value="1"/>
</dbReference>
<comment type="caution">
    <text evidence="9">The sequence shown here is derived from an EMBL/GenBank/DDBJ whole genome shotgun (WGS) entry which is preliminary data.</text>
</comment>
<dbReference type="PANTHER" id="PTHR32322:SF18">
    <property type="entry name" value="S-ADENOSYLMETHIONINE_S-ADENOSYLHOMOCYSTEINE TRANSPORTER"/>
    <property type="match status" value="1"/>
</dbReference>
<evidence type="ECO:0000313" key="10">
    <source>
        <dbReference type="Proteomes" id="UP001549167"/>
    </source>
</evidence>
<feature type="transmembrane region" description="Helical" evidence="7">
    <location>
        <begin position="280"/>
        <end position="298"/>
    </location>
</feature>
<keyword evidence="6 7" id="KW-0472">Membrane</keyword>
<evidence type="ECO:0000256" key="3">
    <source>
        <dbReference type="ARBA" id="ARBA00022475"/>
    </source>
</evidence>
<dbReference type="SUPFAM" id="SSF103481">
    <property type="entry name" value="Multidrug resistance efflux transporter EmrE"/>
    <property type="match status" value="2"/>
</dbReference>
<name>A0ABV2KVJ4_9BACI</name>
<keyword evidence="3" id="KW-1003">Cell membrane</keyword>
<evidence type="ECO:0000256" key="2">
    <source>
        <dbReference type="ARBA" id="ARBA00007362"/>
    </source>
</evidence>
<evidence type="ECO:0000256" key="4">
    <source>
        <dbReference type="ARBA" id="ARBA00022692"/>
    </source>
</evidence>
<feature type="transmembrane region" description="Helical" evidence="7">
    <location>
        <begin position="78"/>
        <end position="101"/>
    </location>
</feature>
<evidence type="ECO:0000256" key="1">
    <source>
        <dbReference type="ARBA" id="ARBA00004651"/>
    </source>
</evidence>
<evidence type="ECO:0000259" key="8">
    <source>
        <dbReference type="Pfam" id="PF00892"/>
    </source>
</evidence>
<dbReference type="Pfam" id="PF00892">
    <property type="entry name" value="EamA"/>
    <property type="match status" value="2"/>
</dbReference>
<accession>A0ABV2KVJ4</accession>
<keyword evidence="4 7" id="KW-0812">Transmembrane</keyword>
<evidence type="ECO:0000256" key="7">
    <source>
        <dbReference type="SAM" id="Phobius"/>
    </source>
</evidence>
<dbReference type="RefSeq" id="WP_354220156.1">
    <property type="nucleotide sequence ID" value="NZ_JBEPMX010000007.1"/>
</dbReference>
<feature type="transmembrane region" description="Helical" evidence="7">
    <location>
        <begin position="45"/>
        <end position="66"/>
    </location>
</feature>
<feature type="transmembrane region" description="Helical" evidence="7">
    <location>
        <begin position="224"/>
        <end position="246"/>
    </location>
</feature>
<evidence type="ECO:0000256" key="5">
    <source>
        <dbReference type="ARBA" id="ARBA00022989"/>
    </source>
</evidence>
<dbReference type="InterPro" id="IPR000620">
    <property type="entry name" value="EamA_dom"/>
</dbReference>
<feature type="transmembrane region" description="Helical" evidence="7">
    <location>
        <begin position="159"/>
        <end position="181"/>
    </location>
</feature>
<keyword evidence="10" id="KW-1185">Reference proteome</keyword>
<comment type="subcellular location">
    <subcellularLocation>
        <location evidence="1">Cell membrane</location>
        <topology evidence="1">Multi-pass membrane protein</topology>
    </subcellularLocation>
</comment>
<feature type="transmembrane region" description="Helical" evidence="7">
    <location>
        <begin position="193"/>
        <end position="212"/>
    </location>
</feature>
<protein>
    <submittedName>
        <fullName evidence="9">Drug/metabolite transporter (DMT)-like permease</fullName>
    </submittedName>
</protein>
<feature type="transmembrane region" description="Helical" evidence="7">
    <location>
        <begin position="132"/>
        <end position="153"/>
    </location>
</feature>
<feature type="transmembrane region" description="Helical" evidence="7">
    <location>
        <begin position="253"/>
        <end position="274"/>
    </location>
</feature>
<sequence length="304" mass="33513">MDKLNQPKKLAQSKFIVWSLMITITLIWGYTWVLMKASLDYMGPFTFSSFRFGTGALTLLLIVWITRLGFPPKRYVKPLMAIGFLQTTVVFTLVMFALMFVEAGKSSVLLYSMPVWSSLFAVKWLGEPLTRWRTAGLVSGLLGLLTILGWDIWLGQSLAVIAGELLIILSAVSWAGANILYRLKVSDLPKIQSSAFQMLFGVIGIFLATLVMEGGQSIDFTAESIYYIMFSGVLASALCFTVWYVIMSTVDMVTATISTLLVPMFGLLFSHLLLNEALTASIMAGSTLILLGIALTQIKIEPKA</sequence>
<dbReference type="Proteomes" id="UP001549167">
    <property type="component" value="Unassembled WGS sequence"/>
</dbReference>
<proteinExistence type="inferred from homology"/>
<evidence type="ECO:0000256" key="6">
    <source>
        <dbReference type="ARBA" id="ARBA00023136"/>
    </source>
</evidence>
<feature type="domain" description="EamA" evidence="8">
    <location>
        <begin position="162"/>
        <end position="296"/>
    </location>
</feature>
<dbReference type="EMBL" id="JBEPMX010000007">
    <property type="protein sequence ID" value="MET3683592.1"/>
    <property type="molecule type" value="Genomic_DNA"/>
</dbReference>
<evidence type="ECO:0000313" key="9">
    <source>
        <dbReference type="EMBL" id="MET3683592.1"/>
    </source>
</evidence>
<reference evidence="9 10" key="1">
    <citation type="submission" date="2024-06" db="EMBL/GenBank/DDBJ databases">
        <title>Genomic Encyclopedia of Type Strains, Phase IV (KMG-IV): sequencing the most valuable type-strain genomes for metagenomic binning, comparative biology and taxonomic classification.</title>
        <authorList>
            <person name="Goeker M."/>
        </authorList>
    </citation>
    <scope>NUCLEOTIDE SEQUENCE [LARGE SCALE GENOMIC DNA]</scope>
    <source>
        <strain evidence="9 10">DSM 23520</strain>
    </source>
</reference>
<dbReference type="InterPro" id="IPR037185">
    <property type="entry name" value="EmrE-like"/>
</dbReference>
<comment type="similarity">
    <text evidence="2">Belongs to the EamA transporter family.</text>
</comment>